<protein>
    <submittedName>
        <fullName evidence="1">SDR family oxidoreductase</fullName>
    </submittedName>
</protein>
<dbReference type="Proteomes" id="UP000478546">
    <property type="component" value="Unassembled WGS sequence"/>
</dbReference>
<dbReference type="PANTHER" id="PTHR48079">
    <property type="entry name" value="PROTEIN YEEZ"/>
    <property type="match status" value="1"/>
</dbReference>
<dbReference type="EMBL" id="JAAEAA010000012">
    <property type="protein sequence ID" value="NDK56367.1"/>
    <property type="molecule type" value="Genomic_DNA"/>
</dbReference>
<sequence length="275" mass="30282">MSPKADISILGCGWLGLPLAEALVKAGKTVKGSTTSPAKLDLLAQKGIIPSLIDLQPGQVDEAVLADFLEADCLVLNIPPRLRADNGAGYLQQLQLLLKALLDAPVKKVLFASSTSVYNDLNRMVTEEDTALTKPTDPGYTLLQAENLFREREEWLTTIVRFAGLVGEDRSPGRFMAGKTGVANGDAPVNLIHREDCIAILTRIIEQEKWGQVYNACADEHPMRKDFYPAAALALGLEPPTFQVMDKTNFKLISNQKLKEDLPYLFHHPNPIQFF</sequence>
<dbReference type="RefSeq" id="WP_162346427.1">
    <property type="nucleotide sequence ID" value="NZ_JAAEAA010000012.1"/>
</dbReference>
<dbReference type="CDD" id="cd05266">
    <property type="entry name" value="SDR_a4"/>
    <property type="match status" value="1"/>
</dbReference>
<keyword evidence="2" id="KW-1185">Reference proteome</keyword>
<dbReference type="GO" id="GO:0005737">
    <property type="term" value="C:cytoplasm"/>
    <property type="evidence" value="ECO:0007669"/>
    <property type="project" value="TreeGrafter"/>
</dbReference>
<dbReference type="AlphaFoldDB" id="A0A6B2H7D3"/>
<organism evidence="1 2">
    <name type="scientific">Pontibacter fetidus</name>
    <dbReference type="NCBI Taxonomy" id="2700082"/>
    <lineage>
        <taxon>Bacteria</taxon>
        <taxon>Pseudomonadati</taxon>
        <taxon>Bacteroidota</taxon>
        <taxon>Cytophagia</taxon>
        <taxon>Cytophagales</taxon>
        <taxon>Hymenobacteraceae</taxon>
        <taxon>Pontibacter</taxon>
    </lineage>
</organism>
<comment type="caution">
    <text evidence="1">The sequence shown here is derived from an EMBL/GenBank/DDBJ whole genome shotgun (WGS) entry which is preliminary data.</text>
</comment>
<proteinExistence type="predicted"/>
<dbReference type="InterPro" id="IPR051783">
    <property type="entry name" value="NAD(P)-dependent_oxidoreduct"/>
</dbReference>
<name>A0A6B2H7D3_9BACT</name>
<accession>A0A6B2H7D3</accession>
<dbReference type="PANTHER" id="PTHR48079:SF6">
    <property type="entry name" value="NAD(P)-BINDING DOMAIN-CONTAINING PROTEIN-RELATED"/>
    <property type="match status" value="1"/>
</dbReference>
<evidence type="ECO:0000313" key="1">
    <source>
        <dbReference type="EMBL" id="NDK56367.1"/>
    </source>
</evidence>
<dbReference type="InterPro" id="IPR036291">
    <property type="entry name" value="NAD(P)-bd_dom_sf"/>
</dbReference>
<gene>
    <name evidence="1" type="ORF">GWO68_10590</name>
</gene>
<dbReference type="SUPFAM" id="SSF51735">
    <property type="entry name" value="NAD(P)-binding Rossmann-fold domains"/>
    <property type="match status" value="1"/>
</dbReference>
<dbReference type="Gene3D" id="3.40.50.720">
    <property type="entry name" value="NAD(P)-binding Rossmann-like Domain"/>
    <property type="match status" value="1"/>
</dbReference>
<evidence type="ECO:0000313" key="2">
    <source>
        <dbReference type="Proteomes" id="UP000478546"/>
    </source>
</evidence>
<dbReference type="GO" id="GO:0004029">
    <property type="term" value="F:aldehyde dehydrogenase (NAD+) activity"/>
    <property type="evidence" value="ECO:0007669"/>
    <property type="project" value="TreeGrafter"/>
</dbReference>
<reference evidence="1 2" key="1">
    <citation type="submission" date="2020-01" db="EMBL/GenBank/DDBJ databases">
        <authorList>
            <person name="Kim M.K."/>
        </authorList>
    </citation>
    <scope>NUCLEOTIDE SEQUENCE [LARGE SCALE GENOMIC DNA]</scope>
    <source>
        <strain evidence="1 2">BT213</strain>
    </source>
</reference>